<feature type="chain" id="PRO_5039157046" evidence="5">
    <location>
        <begin position="28"/>
        <end position="321"/>
    </location>
</feature>
<dbReference type="SUPFAM" id="SSF53807">
    <property type="entry name" value="Helical backbone' metal receptor"/>
    <property type="match status" value="1"/>
</dbReference>
<keyword evidence="4 5" id="KW-0732">Signal</keyword>
<organism evidence="7 8">
    <name type="scientific">Geodermatophilus obscurus</name>
    <dbReference type="NCBI Taxonomy" id="1861"/>
    <lineage>
        <taxon>Bacteria</taxon>
        <taxon>Bacillati</taxon>
        <taxon>Actinomycetota</taxon>
        <taxon>Actinomycetes</taxon>
        <taxon>Geodermatophilales</taxon>
        <taxon>Geodermatophilaceae</taxon>
        <taxon>Geodermatophilus</taxon>
    </lineage>
</organism>
<dbReference type="PANTHER" id="PTHR30532">
    <property type="entry name" value="IRON III DICITRATE-BINDING PERIPLASMIC PROTEIN"/>
    <property type="match status" value="1"/>
</dbReference>
<dbReference type="InterPro" id="IPR051313">
    <property type="entry name" value="Bact_iron-sidero_bind"/>
</dbReference>
<dbReference type="GO" id="GO:1901678">
    <property type="term" value="P:iron coordination entity transport"/>
    <property type="evidence" value="ECO:0007669"/>
    <property type="project" value="UniProtKB-ARBA"/>
</dbReference>
<dbReference type="PROSITE" id="PS51318">
    <property type="entry name" value="TAT"/>
    <property type="match status" value="1"/>
</dbReference>
<evidence type="ECO:0000313" key="8">
    <source>
        <dbReference type="Proteomes" id="UP000183642"/>
    </source>
</evidence>
<evidence type="ECO:0000256" key="4">
    <source>
        <dbReference type="ARBA" id="ARBA00022729"/>
    </source>
</evidence>
<evidence type="ECO:0000313" key="7">
    <source>
        <dbReference type="EMBL" id="SFO31889.1"/>
    </source>
</evidence>
<comment type="similarity">
    <text evidence="2">Belongs to the bacterial solute-binding protein 8 family.</text>
</comment>
<evidence type="ECO:0000256" key="2">
    <source>
        <dbReference type="ARBA" id="ARBA00008814"/>
    </source>
</evidence>
<dbReference type="InterPro" id="IPR002491">
    <property type="entry name" value="ABC_transptr_periplasmic_BD"/>
</dbReference>
<dbReference type="InterPro" id="IPR006311">
    <property type="entry name" value="TAT_signal"/>
</dbReference>
<dbReference type="GO" id="GO:0030288">
    <property type="term" value="C:outer membrane-bounded periplasmic space"/>
    <property type="evidence" value="ECO:0007669"/>
    <property type="project" value="TreeGrafter"/>
</dbReference>
<dbReference type="RefSeq" id="WP_083427318.1">
    <property type="nucleotide sequence ID" value="NZ_FOWE01000006.1"/>
</dbReference>
<comment type="subcellular location">
    <subcellularLocation>
        <location evidence="1">Cell envelope</location>
    </subcellularLocation>
</comment>
<dbReference type="PROSITE" id="PS51257">
    <property type="entry name" value="PROKAR_LIPOPROTEIN"/>
    <property type="match status" value="1"/>
</dbReference>
<dbReference type="Proteomes" id="UP000183642">
    <property type="component" value="Unassembled WGS sequence"/>
</dbReference>
<feature type="domain" description="Fe/B12 periplasmic-binding" evidence="6">
    <location>
        <begin position="64"/>
        <end position="321"/>
    </location>
</feature>
<name>A0A1I5G7R2_9ACTN</name>
<evidence type="ECO:0000256" key="3">
    <source>
        <dbReference type="ARBA" id="ARBA00022448"/>
    </source>
</evidence>
<dbReference type="Gene3D" id="3.40.50.1980">
    <property type="entry name" value="Nitrogenase molybdenum iron protein domain"/>
    <property type="match status" value="2"/>
</dbReference>
<gene>
    <name evidence="7" type="ORF">SAMN05660359_02619</name>
</gene>
<dbReference type="CDD" id="cd01146">
    <property type="entry name" value="FhuD"/>
    <property type="match status" value="1"/>
</dbReference>
<dbReference type="OrthoDB" id="9793175at2"/>
<sequence length="321" mass="31813">MNHLPRARRRPVLSTAVLAATALVLTACGGGSSEATDTSEAAAAEDTTVATAFGDVAVPADPERVVTLAESALDVSLAVGVTPVGTTASRGGDTAPAYLGEDAAGIPIVATVAEPNLEAVLEAQPDVILASAGLAQEQYDALTAIAPTVVPEGGTGGDWQAPLHTYAEALGADDELTAALDDVTARAEALAGQGALEGSAAVVRWMDNGPVLMNSALMPGSLLQAAGATPVQAAADLGSRPHSDPLSLENLGQVDADRLFLAAFGADGTGALDAARTQPAFTQLSAVQGGATTEVNGSVWSSAAGPIAADLVMDDIEAAVS</sequence>
<dbReference type="AlphaFoldDB" id="A0A1I5G7R2"/>
<dbReference type="Pfam" id="PF01497">
    <property type="entry name" value="Peripla_BP_2"/>
    <property type="match status" value="1"/>
</dbReference>
<dbReference type="PANTHER" id="PTHR30532:SF1">
    <property type="entry name" value="IRON(3+)-HYDROXAMATE-BINDING PROTEIN FHUD"/>
    <property type="match status" value="1"/>
</dbReference>
<accession>A0A1I5G7R2</accession>
<dbReference type="EMBL" id="FOWE01000006">
    <property type="protein sequence ID" value="SFO31889.1"/>
    <property type="molecule type" value="Genomic_DNA"/>
</dbReference>
<reference evidence="8" key="1">
    <citation type="submission" date="2016-10" db="EMBL/GenBank/DDBJ databases">
        <authorList>
            <person name="Varghese N."/>
            <person name="Submissions S."/>
        </authorList>
    </citation>
    <scope>NUCLEOTIDE SEQUENCE [LARGE SCALE GENOMIC DNA]</scope>
    <source>
        <strain evidence="8">DSM 43161</strain>
    </source>
</reference>
<feature type="signal peptide" evidence="5">
    <location>
        <begin position="1"/>
        <end position="27"/>
    </location>
</feature>
<evidence type="ECO:0000259" key="6">
    <source>
        <dbReference type="PROSITE" id="PS50983"/>
    </source>
</evidence>
<protein>
    <submittedName>
        <fullName evidence="7">Iron complex transport system substrate-binding protein</fullName>
    </submittedName>
</protein>
<proteinExistence type="inferred from homology"/>
<dbReference type="PROSITE" id="PS50983">
    <property type="entry name" value="FE_B12_PBP"/>
    <property type="match status" value="1"/>
</dbReference>
<evidence type="ECO:0000256" key="1">
    <source>
        <dbReference type="ARBA" id="ARBA00004196"/>
    </source>
</evidence>
<keyword evidence="3" id="KW-0813">Transport</keyword>
<keyword evidence="8" id="KW-1185">Reference proteome</keyword>
<evidence type="ECO:0000256" key="5">
    <source>
        <dbReference type="SAM" id="SignalP"/>
    </source>
</evidence>